<evidence type="ECO:0000313" key="1">
    <source>
        <dbReference type="EMBL" id="GAV59560.1"/>
    </source>
</evidence>
<dbReference type="InParanoid" id="A0A1Q3AV56"/>
<keyword evidence="2" id="KW-1185">Reference proteome</keyword>
<dbReference type="InterPro" id="IPR021109">
    <property type="entry name" value="Peptidase_aspartic_dom_sf"/>
</dbReference>
<dbReference type="Gene3D" id="2.40.70.10">
    <property type="entry name" value="Acid Proteases"/>
    <property type="match status" value="1"/>
</dbReference>
<dbReference type="Pfam" id="PF08284">
    <property type="entry name" value="RVP_2"/>
    <property type="match status" value="1"/>
</dbReference>
<dbReference type="Proteomes" id="UP000187406">
    <property type="component" value="Unassembled WGS sequence"/>
</dbReference>
<proteinExistence type="predicted"/>
<dbReference type="CDD" id="cd00303">
    <property type="entry name" value="retropepsin_like"/>
    <property type="match status" value="1"/>
</dbReference>
<name>A0A1Q3AV56_CEPFO</name>
<dbReference type="AlphaFoldDB" id="A0A1Q3AV56"/>
<dbReference type="EMBL" id="BDDD01000118">
    <property type="protein sequence ID" value="GAV59560.1"/>
    <property type="molecule type" value="Genomic_DNA"/>
</dbReference>
<protein>
    <submittedName>
        <fullName evidence="1">RVP_2 domain-containing protein</fullName>
    </submittedName>
</protein>
<dbReference type="SUPFAM" id="SSF50630">
    <property type="entry name" value="Acid proteases"/>
    <property type="match status" value="1"/>
</dbReference>
<comment type="caution">
    <text evidence="1">The sequence shown here is derived from an EMBL/GenBank/DDBJ whole genome shotgun (WGS) entry which is preliminary data.</text>
</comment>
<dbReference type="OrthoDB" id="1934862at2759"/>
<sequence length="178" mass="20617">MARPVRKVTKSDDNDEFATFHVLAGYSNPQTMRVNRFLKRQPVTVLIDIGSTNNIMDAKIAKRLAYHIEQCEKFEVKVADGRILICESKCSNVKLSLLDQELIVDIFLLPLEDYEVILGIDWLRTLGDIAWNFAKLVMKFLLKGKQVVLKRKRREHETTVSNHSMECTLQKEHHGFFL</sequence>
<organism evidence="1 2">
    <name type="scientific">Cephalotus follicularis</name>
    <name type="common">Albany pitcher plant</name>
    <dbReference type="NCBI Taxonomy" id="3775"/>
    <lineage>
        <taxon>Eukaryota</taxon>
        <taxon>Viridiplantae</taxon>
        <taxon>Streptophyta</taxon>
        <taxon>Embryophyta</taxon>
        <taxon>Tracheophyta</taxon>
        <taxon>Spermatophyta</taxon>
        <taxon>Magnoliopsida</taxon>
        <taxon>eudicotyledons</taxon>
        <taxon>Gunneridae</taxon>
        <taxon>Pentapetalae</taxon>
        <taxon>rosids</taxon>
        <taxon>fabids</taxon>
        <taxon>Oxalidales</taxon>
        <taxon>Cephalotaceae</taxon>
        <taxon>Cephalotus</taxon>
    </lineage>
</organism>
<gene>
    <name evidence="1" type="ORF">CFOL_v3_03091</name>
</gene>
<accession>A0A1Q3AV56</accession>
<evidence type="ECO:0000313" key="2">
    <source>
        <dbReference type="Proteomes" id="UP000187406"/>
    </source>
</evidence>
<reference evidence="2" key="1">
    <citation type="submission" date="2016-04" db="EMBL/GenBank/DDBJ databases">
        <title>Cephalotus genome sequencing.</title>
        <authorList>
            <person name="Fukushima K."/>
            <person name="Hasebe M."/>
            <person name="Fang X."/>
        </authorList>
    </citation>
    <scope>NUCLEOTIDE SEQUENCE [LARGE SCALE GENOMIC DNA]</scope>
    <source>
        <strain evidence="2">cv. St1</strain>
    </source>
</reference>